<organism evidence="1 2">
    <name type="scientific">Phytophthora infestans</name>
    <name type="common">Potato late blight agent</name>
    <name type="synonym">Botrytis infestans</name>
    <dbReference type="NCBI Taxonomy" id="4787"/>
    <lineage>
        <taxon>Eukaryota</taxon>
        <taxon>Sar</taxon>
        <taxon>Stramenopiles</taxon>
        <taxon>Oomycota</taxon>
        <taxon>Peronosporomycetes</taxon>
        <taxon>Peronosporales</taxon>
        <taxon>Peronosporaceae</taxon>
        <taxon>Phytophthora</taxon>
    </lineage>
</organism>
<gene>
    <name evidence="1" type="ORF">GN244_ATG05392</name>
</gene>
<evidence type="ECO:0000313" key="2">
    <source>
        <dbReference type="Proteomes" id="UP000602510"/>
    </source>
</evidence>
<reference evidence="1" key="1">
    <citation type="submission" date="2020-04" db="EMBL/GenBank/DDBJ databases">
        <title>Hybrid Assembly of Korean Phytophthora infestans isolates.</title>
        <authorList>
            <person name="Prokchorchik M."/>
            <person name="Lee Y."/>
            <person name="Seo J."/>
            <person name="Cho J.-H."/>
            <person name="Park Y.-E."/>
            <person name="Jang D.-C."/>
            <person name="Im J.-S."/>
            <person name="Choi J.-G."/>
            <person name="Park H.-J."/>
            <person name="Lee G.-B."/>
            <person name="Lee Y.-G."/>
            <person name="Hong S.-Y."/>
            <person name="Cho K."/>
            <person name="Sohn K.H."/>
        </authorList>
    </citation>
    <scope>NUCLEOTIDE SEQUENCE</scope>
    <source>
        <strain evidence="1">KR_1_A1</strain>
    </source>
</reference>
<dbReference type="AlphaFoldDB" id="A0A833WMK4"/>
<protein>
    <submittedName>
        <fullName evidence="1">Uncharacterized protein</fullName>
    </submittedName>
</protein>
<evidence type="ECO:0000313" key="1">
    <source>
        <dbReference type="EMBL" id="KAF4042320.1"/>
    </source>
</evidence>
<dbReference type="Proteomes" id="UP000602510">
    <property type="component" value="Unassembled WGS sequence"/>
</dbReference>
<name>A0A833WMK4_PHYIN</name>
<sequence length="70" mass="7829">MSVPFAPVHHTHFNMVAVASVAETEEQDAAWSRVKQFEARRHLNDDNKSEYCVEPLAPFHAQGDSYAASV</sequence>
<comment type="caution">
    <text evidence="1">The sequence shown here is derived from an EMBL/GenBank/DDBJ whole genome shotgun (WGS) entry which is preliminary data.</text>
</comment>
<keyword evidence="2" id="KW-1185">Reference proteome</keyword>
<dbReference type="EMBL" id="WSZM01000105">
    <property type="protein sequence ID" value="KAF4042320.1"/>
    <property type="molecule type" value="Genomic_DNA"/>
</dbReference>
<proteinExistence type="predicted"/>
<accession>A0A833WMK4</accession>